<proteinExistence type="predicted"/>
<evidence type="ECO:0000313" key="1">
    <source>
        <dbReference type="EMBL" id="MFM9328794.1"/>
    </source>
</evidence>
<protein>
    <submittedName>
        <fullName evidence="1">GNAT family N-acetyltransferase</fullName>
        <ecNumber evidence="1">2.3.1.-</ecNumber>
    </submittedName>
</protein>
<gene>
    <name evidence="1" type="ORF">ACI1P1_10880</name>
</gene>
<reference evidence="1" key="1">
    <citation type="submission" date="2024-12" db="EMBL/GenBank/DDBJ databases">
        <authorList>
            <person name="Wu N."/>
        </authorList>
    </citation>
    <scope>NUCLEOTIDE SEQUENCE</scope>
    <source>
        <strain evidence="1">P15</strain>
    </source>
</reference>
<evidence type="ECO:0000313" key="2">
    <source>
        <dbReference type="Proteomes" id="UP001631969"/>
    </source>
</evidence>
<sequence>MIKHGLVIPDGMTERQLQEVRELAGRCAKADSLELKLNWGMLEHRPRGTANDFLWYERGKLVGFLALYHFVPKEAEVGGMVHPDFRQKGIFNALTEAALLSARKQNIPSLLFACPRQSQGAKAFAEARRAGYTISDYGMKLTEQVAHEPLTGIRLARGVKSQRELLIRLDSLGFDSSEEESETLVDMTLDNPPQDTPYIAYNEEGEAVGRINSHIRDGNAHFFCFSVVPQHRRKGYGRQILLSAIGLANKQGLRSMTLEVACNNAEALTLYHRCGFRETYINDYYRLDTQAFVREEICTGY</sequence>
<comment type="caution">
    <text evidence="1">The sequence shown here is derived from an EMBL/GenBank/DDBJ whole genome shotgun (WGS) entry which is preliminary data.</text>
</comment>
<dbReference type="Proteomes" id="UP001631969">
    <property type="component" value="Unassembled WGS sequence"/>
</dbReference>
<dbReference type="EMBL" id="JBJURJ010000006">
    <property type="protein sequence ID" value="MFM9328794.1"/>
    <property type="molecule type" value="Genomic_DNA"/>
</dbReference>
<dbReference type="EC" id="2.3.1.-" evidence="1"/>
<name>A0ACC7NXN8_9BACL</name>
<keyword evidence="1" id="KW-0012">Acyltransferase</keyword>
<organism evidence="1 2">
    <name type="scientific">Paenibacillus mesotrionivorans</name>
    <dbReference type="NCBI Taxonomy" id="3160968"/>
    <lineage>
        <taxon>Bacteria</taxon>
        <taxon>Bacillati</taxon>
        <taxon>Bacillota</taxon>
        <taxon>Bacilli</taxon>
        <taxon>Bacillales</taxon>
        <taxon>Paenibacillaceae</taxon>
        <taxon>Paenibacillus</taxon>
    </lineage>
</organism>
<keyword evidence="2" id="KW-1185">Reference proteome</keyword>
<accession>A0ACC7NXN8</accession>
<keyword evidence="1" id="KW-0808">Transferase</keyword>